<dbReference type="PANTHER" id="PTHR23059:SF4">
    <property type="entry name" value="ZINC FINGER TRAF-TYPE-CONTAINING PROTEIN 1"/>
    <property type="match status" value="1"/>
</dbReference>
<dbReference type="Proteomes" id="UP000694843">
    <property type="component" value="Unplaced"/>
</dbReference>
<evidence type="ECO:0000313" key="9">
    <source>
        <dbReference type="RefSeq" id="XP_018006835.1"/>
    </source>
</evidence>
<dbReference type="GO" id="GO:0008270">
    <property type="term" value="F:zinc ion binding"/>
    <property type="evidence" value="ECO:0007669"/>
    <property type="project" value="UniProtKB-KW"/>
</dbReference>
<dbReference type="InterPro" id="IPR039338">
    <property type="entry name" value="ZFTRAF1"/>
</dbReference>
<evidence type="ECO:0000313" key="8">
    <source>
        <dbReference type="Proteomes" id="UP000694843"/>
    </source>
</evidence>
<evidence type="ECO:0000256" key="2">
    <source>
        <dbReference type="ARBA" id="ARBA00022771"/>
    </source>
</evidence>
<dbReference type="PANTHER" id="PTHR23059">
    <property type="entry name" value="CYSTEINE AND HISTIDINE-RICH PROTEIN 1"/>
    <property type="match status" value="1"/>
</dbReference>
<evidence type="ECO:0000256" key="5">
    <source>
        <dbReference type="PROSITE-ProRule" id="PRU00207"/>
    </source>
</evidence>
<name>A0A8B7MZX7_HYAAZ</name>
<proteinExistence type="inferred from homology"/>
<dbReference type="InterPro" id="IPR013083">
    <property type="entry name" value="Znf_RING/FYVE/PHD"/>
</dbReference>
<dbReference type="OMA" id="HERPEHE"/>
<dbReference type="PROSITE" id="PS50145">
    <property type="entry name" value="ZF_TRAF"/>
    <property type="match status" value="1"/>
</dbReference>
<gene>
    <name evidence="9 10" type="primary">LOC108664680</name>
</gene>
<dbReference type="InterPro" id="IPR001293">
    <property type="entry name" value="Znf_TRAF"/>
</dbReference>
<keyword evidence="2 5" id="KW-0863">Zinc-finger</keyword>
<organism evidence="8 9">
    <name type="scientific">Hyalella azteca</name>
    <name type="common">Amphipod</name>
    <dbReference type="NCBI Taxonomy" id="294128"/>
    <lineage>
        <taxon>Eukaryota</taxon>
        <taxon>Metazoa</taxon>
        <taxon>Ecdysozoa</taxon>
        <taxon>Arthropoda</taxon>
        <taxon>Crustacea</taxon>
        <taxon>Multicrustacea</taxon>
        <taxon>Malacostraca</taxon>
        <taxon>Eumalacostraca</taxon>
        <taxon>Peracarida</taxon>
        <taxon>Amphipoda</taxon>
        <taxon>Senticaudata</taxon>
        <taxon>Talitrida</taxon>
        <taxon>Talitroidea</taxon>
        <taxon>Hyalellidae</taxon>
        <taxon>Hyalella</taxon>
    </lineage>
</organism>
<feature type="zinc finger region" description="TRAF-type" evidence="5">
    <location>
        <begin position="135"/>
        <end position="173"/>
    </location>
</feature>
<dbReference type="InterPro" id="IPR001841">
    <property type="entry name" value="Znf_RING"/>
</dbReference>
<dbReference type="CDD" id="cd16505">
    <property type="entry name" value="RING-HC_CYHR1"/>
    <property type="match status" value="1"/>
</dbReference>
<dbReference type="RefSeq" id="XP_047736747.1">
    <property type="nucleotide sequence ID" value="XM_047880791.1"/>
</dbReference>
<evidence type="ECO:0000259" key="6">
    <source>
        <dbReference type="PROSITE" id="PS50089"/>
    </source>
</evidence>
<feature type="domain" description="RING-type" evidence="6">
    <location>
        <begin position="69"/>
        <end position="114"/>
    </location>
</feature>
<feature type="domain" description="TRAF-type" evidence="7">
    <location>
        <begin position="135"/>
        <end position="173"/>
    </location>
</feature>
<dbReference type="GO" id="GO:0005634">
    <property type="term" value="C:nucleus"/>
    <property type="evidence" value="ECO:0007669"/>
    <property type="project" value="TreeGrafter"/>
</dbReference>
<keyword evidence="3 5" id="KW-0862">Zinc</keyword>
<accession>A0A8B7MZX7</accession>
<dbReference type="RefSeq" id="XP_018006835.1">
    <property type="nucleotide sequence ID" value="XM_018151346.2"/>
</dbReference>
<dbReference type="PROSITE" id="PS50089">
    <property type="entry name" value="ZF_RING_2"/>
    <property type="match status" value="1"/>
</dbReference>
<keyword evidence="1 5" id="KW-0479">Metal-binding</keyword>
<dbReference type="OrthoDB" id="10062218at2759"/>
<evidence type="ECO:0000313" key="10">
    <source>
        <dbReference type="RefSeq" id="XP_047736747.1"/>
    </source>
</evidence>
<evidence type="ECO:0000256" key="1">
    <source>
        <dbReference type="ARBA" id="ARBA00022723"/>
    </source>
</evidence>
<sequence>MEEDNSILVDIQLLSRSITLEQGTSNESEEKDDGCFKPPPAKKACLATTSTAEDEKSKLEVRLGGILCCAVCLDLPRMSVFQCTNGHLMCAGCFNHLLADCRIKDNTPTCPNCRVELSRSACTRNLAVEKAVSELPAECTHCGRNFPRNMLENHEASFCLERPTPCQYNVLGCDWKGPHREAAAHEADCKQRSLSASEILPFLRSEAEKAETEKSKFSNFMNLLSYEKITFNDVQMRPFRTEEFNHNLYYETTRFSAFGCLFSINMRLNDDRRDTHLTNDRYLSYQLVLRGKPSPPRFLVHFSIVRGPYGGMKVLPNVAQHEFTETLTESSWNLLPLVDSAECNRLLANRNIDFRIVMSQQPVSSL</sequence>
<dbReference type="Gene3D" id="3.30.40.10">
    <property type="entry name" value="Zinc/RING finger domain, C3HC4 (zinc finger)"/>
    <property type="match status" value="2"/>
</dbReference>
<evidence type="ECO:0000256" key="4">
    <source>
        <dbReference type="ARBA" id="ARBA00034319"/>
    </source>
</evidence>
<protein>
    <submittedName>
        <fullName evidence="10">Cysteine and histidine-rich protein 1 homolog isoform X1</fullName>
    </submittedName>
    <submittedName>
        <fullName evidence="9">Cysteine and histidine-rich protein 1 homolog isoform X2</fullName>
    </submittedName>
</protein>
<dbReference type="AlphaFoldDB" id="A0A8B7MZX7"/>
<dbReference type="SUPFAM" id="SSF57850">
    <property type="entry name" value="RING/U-box"/>
    <property type="match status" value="1"/>
</dbReference>
<evidence type="ECO:0000259" key="7">
    <source>
        <dbReference type="PROSITE" id="PS50145"/>
    </source>
</evidence>
<comment type="similarity">
    <text evidence="4">Belongs to the ZFTRAF1 family.</text>
</comment>
<evidence type="ECO:0000256" key="3">
    <source>
        <dbReference type="ARBA" id="ARBA00022833"/>
    </source>
</evidence>
<reference evidence="9 10" key="1">
    <citation type="submission" date="2025-04" db="UniProtKB">
        <authorList>
            <consortium name="RefSeq"/>
        </authorList>
    </citation>
    <scope>IDENTIFICATION</scope>
    <source>
        <tissue evidence="9 10">Whole organism</tissue>
    </source>
</reference>
<keyword evidence="8" id="KW-1185">Reference proteome</keyword>
<dbReference type="KEGG" id="hazt:108664680"/>
<dbReference type="GeneID" id="108664680"/>
<dbReference type="SUPFAM" id="SSF49599">
    <property type="entry name" value="TRAF domain-like"/>
    <property type="match status" value="1"/>
</dbReference>